<evidence type="ECO:0000313" key="9">
    <source>
        <dbReference type="EMBL" id="KIV97925.1"/>
    </source>
</evidence>
<name>A0A0D1X7S7_EXOME</name>
<dbReference type="InterPro" id="IPR007219">
    <property type="entry name" value="XnlR_reg_dom"/>
</dbReference>
<keyword evidence="1" id="KW-0479">Metal-binding</keyword>
<protein>
    <recommendedName>
        <fullName evidence="8">Zn(2)-C6 fungal-type domain-containing protein</fullName>
    </recommendedName>
</protein>
<keyword evidence="2" id="KW-0805">Transcription regulation</keyword>
<dbReference type="OrthoDB" id="3364175at2759"/>
<keyword evidence="5" id="KW-0539">Nucleus</keyword>
<dbReference type="Pfam" id="PF04082">
    <property type="entry name" value="Fungal_trans"/>
    <property type="match status" value="1"/>
</dbReference>
<dbReference type="RefSeq" id="XP_016229499.1">
    <property type="nucleotide sequence ID" value="XM_016365850.1"/>
</dbReference>
<dbReference type="InterPro" id="IPR036864">
    <property type="entry name" value="Zn2-C6_fun-type_DNA-bd_sf"/>
</dbReference>
<dbReference type="InterPro" id="IPR051127">
    <property type="entry name" value="Fungal_SecMet_Regulators"/>
</dbReference>
<dbReference type="PANTHER" id="PTHR47424">
    <property type="entry name" value="REGULATORY PROTEIN GAL4"/>
    <property type="match status" value="1"/>
</dbReference>
<dbReference type="CDD" id="cd12148">
    <property type="entry name" value="fungal_TF_MHR"/>
    <property type="match status" value="1"/>
</dbReference>
<keyword evidence="7" id="KW-0812">Transmembrane</keyword>
<proteinExistence type="predicted"/>
<evidence type="ECO:0000256" key="7">
    <source>
        <dbReference type="SAM" id="Phobius"/>
    </source>
</evidence>
<keyword evidence="4" id="KW-0804">Transcription</keyword>
<dbReference type="AlphaFoldDB" id="A0A0D1X7S7"/>
<feature type="region of interest" description="Disordered" evidence="6">
    <location>
        <begin position="107"/>
        <end position="128"/>
    </location>
</feature>
<feature type="domain" description="Zn(2)-C6 fungal-type" evidence="8">
    <location>
        <begin position="31"/>
        <end position="61"/>
    </location>
</feature>
<dbReference type="InterPro" id="IPR001138">
    <property type="entry name" value="Zn2Cys6_DnaBD"/>
</dbReference>
<dbReference type="PROSITE" id="PS50048">
    <property type="entry name" value="ZN2_CY6_FUNGAL_2"/>
    <property type="match status" value="1"/>
</dbReference>
<evidence type="ECO:0000313" key="10">
    <source>
        <dbReference type="Proteomes" id="UP000054302"/>
    </source>
</evidence>
<evidence type="ECO:0000256" key="5">
    <source>
        <dbReference type="ARBA" id="ARBA00023242"/>
    </source>
</evidence>
<sequence>MANSDSEPQPPKRTAEDLADHPPKRRRIPIACNACRNRKSRCDGAQPTCSMCSTNGNECVYLKPSARQTMEESQPYKDLDQRLQALEDFVRAVRSTSILNEVAHATSIGSGAPASPPRSGHGGSNIGLDESRSLALMVDPVDGMGAVLSENNERSTFHGPSSNITFTRCITQMIARLGNIINPWDSTNGQNVGVGYVNITHSPESTNTNYHSLSNAKAAEFDKFATPPDALATELIQHYFSDVGSHSLFPFLHQQSFMDNYAHMKKYGPRYMRRTWLGLFNMVLAVATNMVDRDEATSPGRINEAQTYYQRAVSLCDTSALNGASLELVQYLVSQTQYLQATQKSIQTGIVHSMSVNAAIRIGLHSQQASQAYLPLEREMRKRTWYMCMIFDRVLSMTLGQPPVIPNSFLTLDLPAHFSPDPLEYQRMDSHTDSSLELFVATIKLYKIMGKVIERQYNQNLAPEKPQGVLDIITPLASMDNELREWDHELPPEMRTISSTELAPILPLLQRDGPPNISKRSQLHLTMRCLNLRLLLHRPVLVKYLETSHSSNVDPTEEAMLSRLGSHSIYVCLRSATEIIKIVSMLVQGRGTARKYLNAWWFTLYYTFNAALVVFAVMMICHETGRVIPDAPSKEDCRDGLEKAIKALADLDHGNKMIERCHDYLERLFVATTTLTAAATDPTDINGFRSLTSGVSRPANNLEMAPSQPFLAGHANFERNVVDIMTGDDLGFLDLYFAPGNDVPSTIANSDFATNMDYLP</sequence>
<dbReference type="GO" id="GO:0000978">
    <property type="term" value="F:RNA polymerase II cis-regulatory region sequence-specific DNA binding"/>
    <property type="evidence" value="ECO:0007669"/>
    <property type="project" value="TreeGrafter"/>
</dbReference>
<evidence type="ECO:0000256" key="3">
    <source>
        <dbReference type="ARBA" id="ARBA00023125"/>
    </source>
</evidence>
<dbReference type="HOGENOM" id="CLU_008511_0_2_1"/>
<dbReference type="Pfam" id="PF00172">
    <property type="entry name" value="Zn_clus"/>
    <property type="match status" value="1"/>
</dbReference>
<evidence type="ECO:0000256" key="2">
    <source>
        <dbReference type="ARBA" id="ARBA00023015"/>
    </source>
</evidence>
<reference evidence="9 10" key="1">
    <citation type="submission" date="2015-01" db="EMBL/GenBank/DDBJ databases">
        <title>The Genome Sequence of Exophiala mesophila CBS40295.</title>
        <authorList>
            <consortium name="The Broad Institute Genomics Platform"/>
            <person name="Cuomo C."/>
            <person name="de Hoog S."/>
            <person name="Gorbushina A."/>
            <person name="Stielow B."/>
            <person name="Teixiera M."/>
            <person name="Abouelleil A."/>
            <person name="Chapman S.B."/>
            <person name="Priest M."/>
            <person name="Young S.K."/>
            <person name="Wortman J."/>
            <person name="Nusbaum C."/>
            <person name="Birren B."/>
        </authorList>
    </citation>
    <scope>NUCLEOTIDE SEQUENCE [LARGE SCALE GENOMIC DNA]</scope>
    <source>
        <strain evidence="9 10">CBS 40295</strain>
    </source>
</reference>
<keyword evidence="7" id="KW-1133">Transmembrane helix</keyword>
<dbReference type="OMA" id="WTIHGLA"/>
<evidence type="ECO:0000256" key="6">
    <source>
        <dbReference type="SAM" id="MobiDB-lite"/>
    </source>
</evidence>
<dbReference type="CDD" id="cd00067">
    <property type="entry name" value="GAL4"/>
    <property type="match status" value="1"/>
</dbReference>
<dbReference type="GO" id="GO:0000435">
    <property type="term" value="P:positive regulation of transcription from RNA polymerase II promoter by galactose"/>
    <property type="evidence" value="ECO:0007669"/>
    <property type="project" value="TreeGrafter"/>
</dbReference>
<gene>
    <name evidence="9" type="ORF">PV10_01626</name>
</gene>
<dbReference type="GeneID" id="27319471"/>
<organism evidence="9 10">
    <name type="scientific">Exophiala mesophila</name>
    <name type="common">Black yeast-like fungus</name>
    <dbReference type="NCBI Taxonomy" id="212818"/>
    <lineage>
        <taxon>Eukaryota</taxon>
        <taxon>Fungi</taxon>
        <taxon>Dikarya</taxon>
        <taxon>Ascomycota</taxon>
        <taxon>Pezizomycotina</taxon>
        <taxon>Eurotiomycetes</taxon>
        <taxon>Chaetothyriomycetidae</taxon>
        <taxon>Chaetothyriales</taxon>
        <taxon>Herpotrichiellaceae</taxon>
        <taxon>Exophiala</taxon>
    </lineage>
</organism>
<keyword evidence="3" id="KW-0238">DNA-binding</keyword>
<dbReference type="GO" id="GO:0005634">
    <property type="term" value="C:nucleus"/>
    <property type="evidence" value="ECO:0007669"/>
    <property type="project" value="TreeGrafter"/>
</dbReference>
<evidence type="ECO:0000256" key="1">
    <source>
        <dbReference type="ARBA" id="ARBA00022723"/>
    </source>
</evidence>
<dbReference type="GO" id="GO:0000981">
    <property type="term" value="F:DNA-binding transcription factor activity, RNA polymerase II-specific"/>
    <property type="evidence" value="ECO:0007669"/>
    <property type="project" value="InterPro"/>
</dbReference>
<dbReference type="STRING" id="212818.A0A0D1X7S7"/>
<dbReference type="GO" id="GO:0008270">
    <property type="term" value="F:zinc ion binding"/>
    <property type="evidence" value="ECO:0007669"/>
    <property type="project" value="InterPro"/>
</dbReference>
<feature type="compositionally biased region" description="Basic and acidic residues" evidence="6">
    <location>
        <begin position="13"/>
        <end position="22"/>
    </location>
</feature>
<dbReference type="PANTHER" id="PTHR47424:SF3">
    <property type="entry name" value="REGULATORY PROTEIN GAL4"/>
    <property type="match status" value="1"/>
</dbReference>
<dbReference type="SUPFAM" id="SSF57701">
    <property type="entry name" value="Zn2/Cys6 DNA-binding domain"/>
    <property type="match status" value="1"/>
</dbReference>
<evidence type="ECO:0000259" key="8">
    <source>
        <dbReference type="PROSITE" id="PS50048"/>
    </source>
</evidence>
<feature type="transmembrane region" description="Helical" evidence="7">
    <location>
        <begin position="599"/>
        <end position="621"/>
    </location>
</feature>
<keyword evidence="10" id="KW-1185">Reference proteome</keyword>
<accession>A0A0D1X7S7</accession>
<dbReference type="Gene3D" id="4.10.240.10">
    <property type="entry name" value="Zn(2)-C6 fungal-type DNA-binding domain"/>
    <property type="match status" value="1"/>
</dbReference>
<dbReference type="SMART" id="SM00066">
    <property type="entry name" value="GAL4"/>
    <property type="match status" value="1"/>
</dbReference>
<keyword evidence="7" id="KW-0472">Membrane</keyword>
<evidence type="ECO:0000256" key="4">
    <source>
        <dbReference type="ARBA" id="ARBA00023163"/>
    </source>
</evidence>
<feature type="region of interest" description="Disordered" evidence="6">
    <location>
        <begin position="1"/>
        <end position="25"/>
    </location>
</feature>
<dbReference type="GO" id="GO:0006351">
    <property type="term" value="P:DNA-templated transcription"/>
    <property type="evidence" value="ECO:0007669"/>
    <property type="project" value="InterPro"/>
</dbReference>
<dbReference type="Proteomes" id="UP000054302">
    <property type="component" value="Unassembled WGS sequence"/>
</dbReference>
<dbReference type="PROSITE" id="PS00463">
    <property type="entry name" value="ZN2_CY6_FUNGAL_1"/>
    <property type="match status" value="1"/>
</dbReference>
<dbReference type="EMBL" id="KN847520">
    <property type="protein sequence ID" value="KIV97925.1"/>
    <property type="molecule type" value="Genomic_DNA"/>
</dbReference>
<dbReference type="VEuPathDB" id="FungiDB:PV10_01626"/>
<dbReference type="SMART" id="SM00906">
    <property type="entry name" value="Fungal_trans"/>
    <property type="match status" value="1"/>
</dbReference>